<feature type="region of interest" description="Disordered" evidence="1">
    <location>
        <begin position="157"/>
        <end position="224"/>
    </location>
</feature>
<proteinExistence type="predicted"/>
<accession>A0A7D4C9F9</accession>
<dbReference type="InterPro" id="IPR007391">
    <property type="entry name" value="Vancomycin_resist_VanW"/>
</dbReference>
<evidence type="ECO:0000313" key="3">
    <source>
        <dbReference type="Proteomes" id="UP000503088"/>
    </source>
</evidence>
<evidence type="ECO:0008006" key="4">
    <source>
        <dbReference type="Google" id="ProtNLM"/>
    </source>
</evidence>
<dbReference type="AlphaFoldDB" id="A0A7D4C9F9"/>
<dbReference type="PANTHER" id="PTHR35788:SF1">
    <property type="entry name" value="EXPORTED PROTEIN"/>
    <property type="match status" value="1"/>
</dbReference>
<name>A0A7D4C9F9_9BACL</name>
<sequence>MLKRIQEKQLAVYTTRYNPYNKNRTQNIVLSTKAIDYQVIPEGEVFSFNKVVGMRTTQRGYRPAPIIVKGEYTEGVGGGICQTSSTLYNSVDRAGLRILQRVSHSREVTYVPAGKDATVSWGGPDFRFQNQLNGPILVTAQAKNGLLEVKVYGPQEIRYTPRRTPEPPQKEPETENVPEPEERQPLNEEAEEFRKQPLPLPDASFTGEEDDQIESFVPQEGNQE</sequence>
<dbReference type="EMBL" id="CP048104">
    <property type="protein sequence ID" value="QKG86016.1"/>
    <property type="molecule type" value="Genomic_DNA"/>
</dbReference>
<reference evidence="2 3" key="1">
    <citation type="submission" date="2020-01" db="EMBL/GenBank/DDBJ databases">
        <authorList>
            <person name="Gulvik C.A."/>
            <person name="Batra D.G."/>
        </authorList>
    </citation>
    <scope>NUCLEOTIDE SEQUENCE [LARGE SCALE GENOMIC DNA]</scope>
    <source>
        <strain evidence="2 3">W9323</strain>
    </source>
</reference>
<dbReference type="KEGG" id="kpul:GXN76_10355"/>
<gene>
    <name evidence="2" type="ORF">GXN76_10355</name>
</gene>
<dbReference type="Proteomes" id="UP000503088">
    <property type="component" value="Chromosome"/>
</dbReference>
<dbReference type="PANTHER" id="PTHR35788">
    <property type="entry name" value="EXPORTED PROTEIN-RELATED"/>
    <property type="match status" value="1"/>
</dbReference>
<keyword evidence="3" id="KW-1185">Reference proteome</keyword>
<dbReference type="Pfam" id="PF04294">
    <property type="entry name" value="VanW"/>
    <property type="match status" value="1"/>
</dbReference>
<dbReference type="InterPro" id="IPR052913">
    <property type="entry name" value="Glycopeptide_resist_protein"/>
</dbReference>
<feature type="compositionally biased region" description="Basic and acidic residues" evidence="1">
    <location>
        <begin position="163"/>
        <end position="173"/>
    </location>
</feature>
<evidence type="ECO:0000256" key="1">
    <source>
        <dbReference type="SAM" id="MobiDB-lite"/>
    </source>
</evidence>
<protein>
    <recommendedName>
        <fullName evidence="4">VanW family protein</fullName>
    </recommendedName>
</protein>
<evidence type="ECO:0000313" key="2">
    <source>
        <dbReference type="EMBL" id="QKG86016.1"/>
    </source>
</evidence>
<organism evidence="2 3">
    <name type="scientific">Kroppenstedtia pulmonis</name>
    <dbReference type="NCBI Taxonomy" id="1380685"/>
    <lineage>
        <taxon>Bacteria</taxon>
        <taxon>Bacillati</taxon>
        <taxon>Bacillota</taxon>
        <taxon>Bacilli</taxon>
        <taxon>Bacillales</taxon>
        <taxon>Thermoactinomycetaceae</taxon>
        <taxon>Kroppenstedtia</taxon>
    </lineage>
</organism>